<feature type="compositionally biased region" description="Basic and acidic residues" evidence="7">
    <location>
        <begin position="373"/>
        <end position="386"/>
    </location>
</feature>
<keyword evidence="5" id="KW-0804">Transcription</keyword>
<evidence type="ECO:0000259" key="8">
    <source>
        <dbReference type="PROSITE" id="PS50048"/>
    </source>
</evidence>
<evidence type="ECO:0000313" key="9">
    <source>
        <dbReference type="EMBL" id="EFY98347.2"/>
    </source>
</evidence>
<name>E9F1H5_METRA</name>
<evidence type="ECO:0000313" key="10">
    <source>
        <dbReference type="Proteomes" id="UP000002498"/>
    </source>
</evidence>
<keyword evidence="10" id="KW-1185">Reference proteome</keyword>
<dbReference type="Gene3D" id="4.10.240.10">
    <property type="entry name" value="Zn(2)-C6 fungal-type DNA-binding domain"/>
    <property type="match status" value="1"/>
</dbReference>
<feature type="compositionally biased region" description="Low complexity" evidence="7">
    <location>
        <begin position="443"/>
        <end position="454"/>
    </location>
</feature>
<sequence length="751" mass="83613">MTPPTPTNLISIKGAEGSEDRNSNPPWKAYFETRGYRDITRQPHLTYRLHHHCQQSGIRNQQRLVPELPRSHALSYIALPFGIAETPFSQSSQDTGKFARGFRGSETADPITEERNQECCFAVSMLSTSRSRDTSSSLLSPHPSLLLLDCGSDHTLAWDTKSAKAEISARAPAYPSPPMSGSPSLPPKDPRNFYDRSEGFGAYSTTTSSQDVYRTNSGQQRPVDLRLQLPPPRRPPPQYHPRISVQYRPESNMEPPYGYQGLDGRAAQAALYSSREPPDLNKGQHLHQYGSMVVGTSSTSQQSVESGPNSTENQSMGSPKSQRKTKGHVASACVPCKRAHLRCDAQRPCSRCMSNGKEDSCIDVQHKKRGRPRLRDDRDARFDPLRPPHSQDVSPRRPLSIYPSAGTGPPLFDDLYERHPSFRQPEISTGNSFSARPGERASSSDSNSYNTSLSATSGSPEPVAYLTMALEFVKGSVSFWDAAGLPNMAGRNLGDVVLPAELEKVSQIQSHFNNEQKRREPNYLPPILGTGSQSIQGLGFTIEDFGRFPLNFHDHMAFVGSNGYARPMAIRAGLAKEGSFYFIVLLLNIPPRQPQIPPTSNPPRAQSNLPYKRSNPEIFFTQRPPFDPIRNRSSENFHTANLAAEPSSRPRRLAGFIEQGSNQAGQQYEGAMERQPYRGRSYPITQQESAGQNYTSLRQGFQLPPIRSRTEQPALREPATWTRNERSSRVDIGVLIDKPDDPTRFRGERLP</sequence>
<evidence type="ECO:0000256" key="1">
    <source>
        <dbReference type="ARBA" id="ARBA00022723"/>
    </source>
</evidence>
<feature type="compositionally biased region" description="Pro residues" evidence="7">
    <location>
        <begin position="229"/>
        <end position="239"/>
    </location>
</feature>
<dbReference type="InterPro" id="IPR001138">
    <property type="entry name" value="Zn2Cys6_DnaBD"/>
</dbReference>
<keyword evidence="1" id="KW-0479">Metal-binding</keyword>
<dbReference type="GO" id="GO:0000981">
    <property type="term" value="F:DNA-binding transcription factor activity, RNA polymerase II-specific"/>
    <property type="evidence" value="ECO:0007669"/>
    <property type="project" value="InterPro"/>
</dbReference>
<reference evidence="9 10" key="1">
    <citation type="journal article" date="2011" name="PLoS Genet.">
        <title>Genome sequencing and comparative transcriptomics of the model entomopathogenic fungi Metarhizium anisopliae and M. acridum.</title>
        <authorList>
            <person name="Gao Q."/>
            <person name="Jin K."/>
            <person name="Ying S.H."/>
            <person name="Zhang Y."/>
            <person name="Xiao G."/>
            <person name="Shang Y."/>
            <person name="Duan Z."/>
            <person name="Hu X."/>
            <person name="Xie X.Q."/>
            <person name="Zhou G."/>
            <person name="Peng G."/>
            <person name="Luo Z."/>
            <person name="Huang W."/>
            <person name="Wang B."/>
            <person name="Fang W."/>
            <person name="Wang S."/>
            <person name="Zhong Y."/>
            <person name="Ma L.J."/>
            <person name="St Leger R.J."/>
            <person name="Zhao G.P."/>
            <person name="Pei Y."/>
            <person name="Feng M.G."/>
            <person name="Xia Y."/>
            <person name="Wang C."/>
        </authorList>
    </citation>
    <scope>NUCLEOTIDE SEQUENCE [LARGE SCALE GENOMIC DNA]</scope>
    <source>
        <strain evidence="10">ARSEF 23 / ATCC MYA-3075</strain>
    </source>
</reference>
<dbReference type="RefSeq" id="XP_007822645.2">
    <property type="nucleotide sequence ID" value="XM_007824454.2"/>
</dbReference>
<feature type="domain" description="Zn(2)-C6 fungal-type" evidence="8">
    <location>
        <begin position="332"/>
        <end position="361"/>
    </location>
</feature>
<evidence type="ECO:0000256" key="5">
    <source>
        <dbReference type="ARBA" id="ARBA00023163"/>
    </source>
</evidence>
<dbReference type="Proteomes" id="UP000002498">
    <property type="component" value="Unassembled WGS sequence"/>
</dbReference>
<dbReference type="EMBL" id="ADNJ02000006">
    <property type="protein sequence ID" value="EFY98347.2"/>
    <property type="molecule type" value="Genomic_DNA"/>
</dbReference>
<keyword evidence="2" id="KW-0862">Zinc</keyword>
<organism evidence="9 10">
    <name type="scientific">Metarhizium robertsii (strain ARSEF 23 / ATCC MYA-3075)</name>
    <name type="common">Metarhizium anisopliae (strain ARSEF 23)</name>
    <dbReference type="NCBI Taxonomy" id="655844"/>
    <lineage>
        <taxon>Eukaryota</taxon>
        <taxon>Fungi</taxon>
        <taxon>Dikarya</taxon>
        <taxon>Ascomycota</taxon>
        <taxon>Pezizomycotina</taxon>
        <taxon>Sordariomycetes</taxon>
        <taxon>Hypocreomycetidae</taxon>
        <taxon>Hypocreales</taxon>
        <taxon>Clavicipitaceae</taxon>
        <taxon>Metarhizium</taxon>
    </lineage>
</organism>
<feature type="region of interest" description="Disordered" evidence="7">
    <location>
        <begin position="1"/>
        <end position="25"/>
    </location>
</feature>
<feature type="compositionally biased region" description="Pro residues" evidence="7">
    <location>
        <begin position="174"/>
        <end position="187"/>
    </location>
</feature>
<proteinExistence type="predicted"/>
<dbReference type="CDD" id="cd00067">
    <property type="entry name" value="GAL4"/>
    <property type="match status" value="1"/>
</dbReference>
<dbReference type="GeneID" id="19260742"/>
<dbReference type="SMART" id="SM00066">
    <property type="entry name" value="GAL4"/>
    <property type="match status" value="1"/>
</dbReference>
<feature type="compositionally biased region" description="Polar residues" evidence="7">
    <location>
        <begin position="308"/>
        <end position="320"/>
    </location>
</feature>
<evidence type="ECO:0000256" key="3">
    <source>
        <dbReference type="ARBA" id="ARBA00023015"/>
    </source>
</evidence>
<dbReference type="GO" id="GO:0008270">
    <property type="term" value="F:zinc ion binding"/>
    <property type="evidence" value="ECO:0007669"/>
    <property type="project" value="InterPro"/>
</dbReference>
<dbReference type="PANTHER" id="PTHR47659:SF4">
    <property type="entry name" value="ZN(II)2CYS6 TRANSCRIPTION FACTOR (EUROFUNG)"/>
    <property type="match status" value="1"/>
</dbReference>
<reference evidence="9 10" key="2">
    <citation type="journal article" date="2014" name="Proc. Natl. Acad. Sci. U.S.A.">
        <title>Trajectory and genomic determinants of fungal-pathogen speciation and host adaptation.</title>
        <authorList>
            <person name="Hu X."/>
            <person name="Xiao G."/>
            <person name="Zheng P."/>
            <person name="Shang Y."/>
            <person name="Su Y."/>
            <person name="Zhang X."/>
            <person name="Liu X."/>
            <person name="Zhan S."/>
            <person name="St Leger R.J."/>
            <person name="Wang C."/>
        </authorList>
    </citation>
    <scope>GENOME REANNOTATION</scope>
    <source>
        <strain evidence="10">ARSEF 23 / ATCC MYA-3075</strain>
    </source>
</reference>
<dbReference type="KEGG" id="maj:MAA_06456"/>
<evidence type="ECO:0000256" key="6">
    <source>
        <dbReference type="ARBA" id="ARBA00023242"/>
    </source>
</evidence>
<dbReference type="PROSITE" id="PS50048">
    <property type="entry name" value="ZN2_CY6_FUNGAL_2"/>
    <property type="match status" value="1"/>
</dbReference>
<dbReference type="InterPro" id="IPR050335">
    <property type="entry name" value="ERT1_acuK_gluconeogen_tf"/>
</dbReference>
<feature type="compositionally biased region" description="Basic and acidic residues" evidence="7">
    <location>
        <begin position="188"/>
        <end position="198"/>
    </location>
</feature>
<dbReference type="GO" id="GO:0003677">
    <property type="term" value="F:DNA binding"/>
    <property type="evidence" value="ECO:0007669"/>
    <property type="project" value="UniProtKB-KW"/>
</dbReference>
<feature type="region of interest" description="Disordered" evidence="7">
    <location>
        <begin position="423"/>
        <end position="460"/>
    </location>
</feature>
<dbReference type="SUPFAM" id="SSF57701">
    <property type="entry name" value="Zn2/Cys6 DNA-binding domain"/>
    <property type="match status" value="1"/>
</dbReference>
<keyword evidence="4" id="KW-0238">DNA-binding</keyword>
<feature type="region of interest" description="Disordered" evidence="7">
    <location>
        <begin position="169"/>
        <end position="243"/>
    </location>
</feature>
<dbReference type="InterPro" id="IPR036864">
    <property type="entry name" value="Zn2-C6_fun-type_DNA-bd_sf"/>
</dbReference>
<dbReference type="PANTHER" id="PTHR47659">
    <property type="entry name" value="ZN(II)2CYS6 TRANSCRIPTION FACTOR (EUROFUNG)-RELATED"/>
    <property type="match status" value="1"/>
</dbReference>
<evidence type="ECO:0000256" key="7">
    <source>
        <dbReference type="SAM" id="MobiDB-lite"/>
    </source>
</evidence>
<evidence type="ECO:0000256" key="4">
    <source>
        <dbReference type="ARBA" id="ARBA00023125"/>
    </source>
</evidence>
<evidence type="ECO:0000256" key="2">
    <source>
        <dbReference type="ARBA" id="ARBA00022833"/>
    </source>
</evidence>
<dbReference type="PROSITE" id="PS00463">
    <property type="entry name" value="ZN2_CY6_FUNGAL_1"/>
    <property type="match status" value="1"/>
</dbReference>
<keyword evidence="6" id="KW-0539">Nucleus</keyword>
<feature type="compositionally biased region" description="Basic and acidic residues" evidence="7">
    <location>
        <begin position="737"/>
        <end position="751"/>
    </location>
</feature>
<feature type="compositionally biased region" description="Low complexity" evidence="7">
    <location>
        <begin position="294"/>
        <end position="307"/>
    </location>
</feature>
<dbReference type="Pfam" id="PF00172">
    <property type="entry name" value="Zn_clus"/>
    <property type="match status" value="1"/>
</dbReference>
<protein>
    <submittedName>
        <fullName evidence="9">C6 zinc finger domain containing protein</fullName>
    </submittedName>
</protein>
<feature type="region of interest" description="Disordered" evidence="7">
    <location>
        <begin position="294"/>
        <end position="328"/>
    </location>
</feature>
<dbReference type="HOGENOM" id="CLU_028977_0_0_1"/>
<gene>
    <name evidence="9" type="ORF">MAA_06456</name>
</gene>
<keyword evidence="3" id="KW-0805">Transcription regulation</keyword>
<accession>E9F1H5</accession>
<feature type="compositionally biased region" description="Low complexity" evidence="7">
    <location>
        <begin position="219"/>
        <end position="228"/>
    </location>
</feature>
<feature type="compositionally biased region" description="Polar residues" evidence="7">
    <location>
        <begin position="203"/>
        <end position="218"/>
    </location>
</feature>
<comment type="caution">
    <text evidence="9">The sequence shown here is derived from an EMBL/GenBank/DDBJ whole genome shotgun (WGS) entry which is preliminary data.</text>
</comment>
<dbReference type="AlphaFoldDB" id="E9F1H5"/>
<dbReference type="OrthoDB" id="5575144at2759"/>
<feature type="region of interest" description="Disordered" evidence="7">
    <location>
        <begin position="363"/>
        <end position="405"/>
    </location>
</feature>
<feature type="region of interest" description="Disordered" evidence="7">
    <location>
        <begin position="732"/>
        <end position="751"/>
    </location>
</feature>